<dbReference type="Proteomes" id="UP000662678">
    <property type="component" value="Unassembled WGS sequence"/>
</dbReference>
<dbReference type="Pfam" id="PF02574">
    <property type="entry name" value="S-methyl_trans"/>
    <property type="match status" value="1"/>
</dbReference>
<comment type="caution">
    <text evidence="7">The sequence shown here is derived from an EMBL/GenBank/DDBJ whole genome shotgun (WGS) entry which is preliminary data.</text>
</comment>
<dbReference type="InterPro" id="IPR051486">
    <property type="entry name" value="Hcy_S-methyltransferase"/>
</dbReference>
<sequence length="315" mass="33988">MFANPFARFQDAPVVLDGAMASELERRGCDLNDALWSARVLIEQPELIRQVHFDYFVAGADVATTASYQASFSGFARRGLDEAAAAELMQRSVQLAQQARDDFWADAANHAGRQPPLVAASVGPYGAMLADGSEYRGDYGRSETELMDFHRPRIAALLAAAPDLLACETIPCAVEARAIARVLQQDFPQAAAWISFSCRDDANLSDGTPLLAAVAELEAYPQIVAVGVNCTAPRHIVPLLQTLAAQTGKRLLTYPNSGEAYDAVTKTWHGSSDPMAFAEAARQWRLAGASCIGGCCRTSPDDIRALAGWLRGQRR</sequence>
<organism evidence="7 8">
    <name type="scientific">Vogesella fluminis</name>
    <dbReference type="NCBI Taxonomy" id="1069161"/>
    <lineage>
        <taxon>Bacteria</taxon>
        <taxon>Pseudomonadati</taxon>
        <taxon>Pseudomonadota</taxon>
        <taxon>Betaproteobacteria</taxon>
        <taxon>Neisseriales</taxon>
        <taxon>Chromobacteriaceae</taxon>
        <taxon>Vogesella</taxon>
    </lineage>
</organism>
<keyword evidence="1 5" id="KW-0489">Methyltransferase</keyword>
<evidence type="ECO:0000259" key="6">
    <source>
        <dbReference type="PROSITE" id="PS50970"/>
    </source>
</evidence>
<dbReference type="PANTHER" id="PTHR46015:SF1">
    <property type="entry name" value="HOMOCYSTEINE S-METHYLTRANSFERASE-LIKE ISOFORM 1"/>
    <property type="match status" value="1"/>
</dbReference>
<reference evidence="8" key="1">
    <citation type="journal article" date="2019" name="Int. J. Syst. Evol. Microbiol.">
        <title>The Global Catalogue of Microorganisms (GCM) 10K type strain sequencing project: providing services to taxonomists for standard genome sequencing and annotation.</title>
        <authorList>
            <consortium name="The Broad Institute Genomics Platform"/>
            <consortium name="The Broad Institute Genome Sequencing Center for Infectious Disease"/>
            <person name="Wu L."/>
            <person name="Ma J."/>
        </authorList>
    </citation>
    <scope>NUCLEOTIDE SEQUENCE [LARGE SCALE GENOMIC DNA]</scope>
    <source>
        <strain evidence="8">KCTC 23713</strain>
    </source>
</reference>
<keyword evidence="8" id="KW-1185">Reference proteome</keyword>
<evidence type="ECO:0000256" key="2">
    <source>
        <dbReference type="ARBA" id="ARBA00022679"/>
    </source>
</evidence>
<dbReference type="PROSITE" id="PS50970">
    <property type="entry name" value="HCY"/>
    <property type="match status" value="1"/>
</dbReference>
<name>A0ABQ3H8N3_9NEIS</name>
<proteinExistence type="predicted"/>
<accession>A0ABQ3H8N3</accession>
<comment type="cofactor">
    <cofactor evidence="5">
        <name>Zn(2+)</name>
        <dbReference type="ChEBI" id="CHEBI:29105"/>
    </cofactor>
</comment>
<feature type="binding site" evidence="5">
    <location>
        <position position="296"/>
    </location>
    <ligand>
        <name>Zn(2+)</name>
        <dbReference type="ChEBI" id="CHEBI:29105"/>
    </ligand>
</feature>
<evidence type="ECO:0000256" key="3">
    <source>
        <dbReference type="ARBA" id="ARBA00022723"/>
    </source>
</evidence>
<dbReference type="SUPFAM" id="SSF82282">
    <property type="entry name" value="Homocysteine S-methyltransferase"/>
    <property type="match status" value="1"/>
</dbReference>
<feature type="binding site" evidence="5">
    <location>
        <position position="230"/>
    </location>
    <ligand>
        <name>Zn(2+)</name>
        <dbReference type="ChEBI" id="CHEBI:29105"/>
    </ligand>
</feature>
<dbReference type="InterPro" id="IPR017226">
    <property type="entry name" value="BHMT-like"/>
</dbReference>
<dbReference type="PIRSF" id="PIRSF037505">
    <property type="entry name" value="Betaine_HMT"/>
    <property type="match status" value="1"/>
</dbReference>
<dbReference type="InterPro" id="IPR036589">
    <property type="entry name" value="HCY_dom_sf"/>
</dbReference>
<evidence type="ECO:0000313" key="8">
    <source>
        <dbReference type="Proteomes" id="UP000662678"/>
    </source>
</evidence>
<dbReference type="EMBL" id="BMYP01000003">
    <property type="protein sequence ID" value="GHD71466.1"/>
    <property type="molecule type" value="Genomic_DNA"/>
</dbReference>
<keyword evidence="2 5" id="KW-0808">Transferase</keyword>
<keyword evidence="3 5" id="KW-0479">Metal-binding</keyword>
<dbReference type="NCBIfam" id="NF007020">
    <property type="entry name" value="PRK09485.1"/>
    <property type="match status" value="1"/>
</dbReference>
<evidence type="ECO:0000256" key="5">
    <source>
        <dbReference type="PROSITE-ProRule" id="PRU00333"/>
    </source>
</evidence>
<protein>
    <submittedName>
        <fullName evidence="7">Homocysteine S-methyltransferase</fullName>
    </submittedName>
</protein>
<dbReference type="RefSeq" id="WP_189351894.1">
    <property type="nucleotide sequence ID" value="NZ_BMYP01000003.1"/>
</dbReference>
<dbReference type="Gene3D" id="3.20.20.330">
    <property type="entry name" value="Homocysteine-binding-like domain"/>
    <property type="match status" value="1"/>
</dbReference>
<evidence type="ECO:0000256" key="1">
    <source>
        <dbReference type="ARBA" id="ARBA00022603"/>
    </source>
</evidence>
<dbReference type="PANTHER" id="PTHR46015">
    <property type="entry name" value="ZGC:172121"/>
    <property type="match status" value="1"/>
</dbReference>
<dbReference type="InterPro" id="IPR003726">
    <property type="entry name" value="HCY_dom"/>
</dbReference>
<keyword evidence="4 5" id="KW-0862">Zinc</keyword>
<evidence type="ECO:0000256" key="4">
    <source>
        <dbReference type="ARBA" id="ARBA00022833"/>
    </source>
</evidence>
<evidence type="ECO:0000313" key="7">
    <source>
        <dbReference type="EMBL" id="GHD71466.1"/>
    </source>
</evidence>
<gene>
    <name evidence="7" type="primary">mmuM</name>
    <name evidence="7" type="ORF">GCM10011419_03170</name>
</gene>
<feature type="domain" description="Hcy-binding" evidence="6">
    <location>
        <begin position="2"/>
        <end position="310"/>
    </location>
</feature>
<feature type="binding site" evidence="5">
    <location>
        <position position="295"/>
    </location>
    <ligand>
        <name>Zn(2+)</name>
        <dbReference type="ChEBI" id="CHEBI:29105"/>
    </ligand>
</feature>